<proteinExistence type="predicted"/>
<dbReference type="SUPFAM" id="SSF52540">
    <property type="entry name" value="P-loop containing nucleoside triphosphate hydrolases"/>
    <property type="match status" value="1"/>
</dbReference>
<feature type="compositionally biased region" description="Low complexity" evidence="9">
    <location>
        <begin position="95"/>
        <end position="109"/>
    </location>
</feature>
<keyword evidence="12" id="KW-1185">Reference proteome</keyword>
<dbReference type="EMBL" id="JBFMKM010000009">
    <property type="protein sequence ID" value="KAL1304072.1"/>
    <property type="molecule type" value="Genomic_DNA"/>
</dbReference>
<dbReference type="PANTHER" id="PTHR45626:SF17">
    <property type="entry name" value="HELICASE-LIKE TRANSCRIPTION FACTOR"/>
    <property type="match status" value="1"/>
</dbReference>
<dbReference type="InterPro" id="IPR000330">
    <property type="entry name" value="SNF2_N"/>
</dbReference>
<dbReference type="CDD" id="cd18008">
    <property type="entry name" value="DEXDc_SHPRH-like"/>
    <property type="match status" value="1"/>
</dbReference>
<keyword evidence="2" id="KW-0479">Metal-binding</keyword>
<dbReference type="PROSITE" id="PS51192">
    <property type="entry name" value="HELICASE_ATP_BIND_1"/>
    <property type="match status" value="1"/>
</dbReference>
<sequence>MPRGSTWTPHVRRGRGSRGGRAGGTAAASGAARAGNSKCKVQTIDLTEDDETQPRAAKAPRNDSSSQKPASSSSSRGEWRRPSESESLAHPAPTSSDNRSSARDSSQNQVDTAATNGHAFVPNSQDERESWLVPSTQERSDERDIYETIASSQDVTVGNEDYVKYSEIPTKIVGVRFYQGWANFGEHIELLREPGNPYDSNAIRLAKYLDNGWLAIAAVISGTIGDFDCPIIMNVFGPPLNDPESAEIRSQMKKDRLPLQHINLLEKHEKARQTSERKRAAKSAIEATKDPTWKGSQNAGDGSQQQNIEDIIDSSERFDSRNIKDASEDFGNTEDDLAAMPMAQQPERIETKMLPYQLQALAWLRDREDPRLPTANSKPPHDVVQLWRRHDSVASAYTNIATNFSVKDREPKLASGGILADDMGLGKTLEMISLMASDEQDPDEALPTLIVAPLSVMSTWKDQIDRHMKKDQSLRVCIYHGSARKKMKTADFKKHDVIITTYPTLVFDWSSPSNPTPRSDTLYSLEWRRIILDEGHIVRNPQSKGAGAVNDLKAKSRWVLTGTPIVNSLRDLYTLVRFIGLSGGLEKLSLYGPMC</sequence>
<evidence type="ECO:0000256" key="5">
    <source>
        <dbReference type="ARBA" id="ARBA00022806"/>
    </source>
</evidence>
<evidence type="ECO:0000256" key="2">
    <source>
        <dbReference type="ARBA" id="ARBA00022723"/>
    </source>
</evidence>
<evidence type="ECO:0000256" key="6">
    <source>
        <dbReference type="ARBA" id="ARBA00022833"/>
    </source>
</evidence>
<protein>
    <recommendedName>
        <fullName evidence="10">Helicase ATP-binding domain-containing protein</fullName>
    </recommendedName>
</protein>
<dbReference type="InterPro" id="IPR050628">
    <property type="entry name" value="SNF2_RAD54_helicase_TF"/>
</dbReference>
<keyword evidence="7" id="KW-0067">ATP-binding</keyword>
<evidence type="ECO:0000256" key="9">
    <source>
        <dbReference type="SAM" id="MobiDB-lite"/>
    </source>
</evidence>
<evidence type="ECO:0000313" key="12">
    <source>
        <dbReference type="Proteomes" id="UP001562354"/>
    </source>
</evidence>
<dbReference type="InterPro" id="IPR014905">
    <property type="entry name" value="HIRAN"/>
</dbReference>
<keyword evidence="3" id="KW-0547">Nucleotide-binding</keyword>
<evidence type="ECO:0000259" key="10">
    <source>
        <dbReference type="PROSITE" id="PS51192"/>
    </source>
</evidence>
<feature type="compositionally biased region" description="Polar residues" evidence="9">
    <location>
        <begin position="294"/>
        <end position="307"/>
    </location>
</feature>
<feature type="compositionally biased region" description="Low complexity" evidence="9">
    <location>
        <begin position="64"/>
        <end position="75"/>
    </location>
</feature>
<dbReference type="Proteomes" id="UP001562354">
    <property type="component" value="Unassembled WGS sequence"/>
</dbReference>
<reference evidence="11 12" key="1">
    <citation type="submission" date="2024-07" db="EMBL/GenBank/DDBJ databases">
        <title>Draft sequence of the Neodothiora populina.</title>
        <authorList>
            <person name="Drown D.D."/>
            <person name="Schuette U.S."/>
            <person name="Buechlein A.B."/>
            <person name="Rusch D.R."/>
            <person name="Winton L.W."/>
            <person name="Adams G.A."/>
        </authorList>
    </citation>
    <scope>NUCLEOTIDE SEQUENCE [LARGE SCALE GENOMIC DNA]</scope>
    <source>
        <strain evidence="11 12">CPC 39397</strain>
    </source>
</reference>
<keyword evidence="8" id="KW-0539">Nucleus</keyword>
<name>A0ABR3PDC9_9PEZI</name>
<keyword evidence="6" id="KW-0862">Zinc</keyword>
<feature type="region of interest" description="Disordered" evidence="9">
    <location>
        <begin position="269"/>
        <end position="307"/>
    </location>
</feature>
<dbReference type="RefSeq" id="XP_069200347.1">
    <property type="nucleotide sequence ID" value="XM_069347793.1"/>
</dbReference>
<evidence type="ECO:0000256" key="1">
    <source>
        <dbReference type="ARBA" id="ARBA00004123"/>
    </source>
</evidence>
<dbReference type="SMART" id="SM00487">
    <property type="entry name" value="DEXDc"/>
    <property type="match status" value="1"/>
</dbReference>
<evidence type="ECO:0000313" key="11">
    <source>
        <dbReference type="EMBL" id="KAL1304072.1"/>
    </source>
</evidence>
<dbReference type="InterPro" id="IPR038718">
    <property type="entry name" value="SNF2-like_sf"/>
</dbReference>
<feature type="region of interest" description="Disordered" evidence="9">
    <location>
        <begin position="1"/>
        <end position="141"/>
    </location>
</feature>
<evidence type="ECO:0000256" key="7">
    <source>
        <dbReference type="ARBA" id="ARBA00022840"/>
    </source>
</evidence>
<dbReference type="InterPro" id="IPR014001">
    <property type="entry name" value="Helicase_ATP-bd"/>
</dbReference>
<dbReference type="Pfam" id="PF00176">
    <property type="entry name" value="SNF2-rel_dom"/>
    <property type="match status" value="1"/>
</dbReference>
<comment type="subcellular location">
    <subcellularLocation>
        <location evidence="1">Nucleus</location>
    </subcellularLocation>
</comment>
<feature type="compositionally biased region" description="Basic and acidic residues" evidence="9">
    <location>
        <begin position="269"/>
        <end position="278"/>
    </location>
</feature>
<feature type="domain" description="Helicase ATP-binding" evidence="10">
    <location>
        <begin position="408"/>
        <end position="582"/>
    </location>
</feature>
<dbReference type="Gene3D" id="3.30.70.2330">
    <property type="match status" value="1"/>
</dbReference>
<evidence type="ECO:0000256" key="8">
    <source>
        <dbReference type="ARBA" id="ARBA00023242"/>
    </source>
</evidence>
<evidence type="ECO:0000256" key="3">
    <source>
        <dbReference type="ARBA" id="ARBA00022741"/>
    </source>
</evidence>
<dbReference type="Pfam" id="PF08797">
    <property type="entry name" value="HIRAN"/>
    <property type="match status" value="1"/>
</dbReference>
<evidence type="ECO:0000256" key="4">
    <source>
        <dbReference type="ARBA" id="ARBA00022801"/>
    </source>
</evidence>
<dbReference type="PANTHER" id="PTHR45626">
    <property type="entry name" value="TRANSCRIPTION TERMINATION FACTOR 2-RELATED"/>
    <property type="match status" value="1"/>
</dbReference>
<keyword evidence="5" id="KW-0347">Helicase</keyword>
<dbReference type="InterPro" id="IPR027417">
    <property type="entry name" value="P-loop_NTPase"/>
</dbReference>
<dbReference type="Gene3D" id="3.40.50.10810">
    <property type="entry name" value="Tandem AAA-ATPase domain"/>
    <property type="match status" value="1"/>
</dbReference>
<keyword evidence="4" id="KW-0378">Hydrolase</keyword>
<gene>
    <name evidence="11" type="ORF">AAFC00_000507</name>
</gene>
<organism evidence="11 12">
    <name type="scientific">Neodothiora populina</name>
    <dbReference type="NCBI Taxonomy" id="2781224"/>
    <lineage>
        <taxon>Eukaryota</taxon>
        <taxon>Fungi</taxon>
        <taxon>Dikarya</taxon>
        <taxon>Ascomycota</taxon>
        <taxon>Pezizomycotina</taxon>
        <taxon>Dothideomycetes</taxon>
        <taxon>Dothideomycetidae</taxon>
        <taxon>Dothideales</taxon>
        <taxon>Dothioraceae</taxon>
        <taxon>Neodothiora</taxon>
    </lineage>
</organism>
<dbReference type="GeneID" id="95974210"/>
<feature type="compositionally biased region" description="Low complexity" evidence="9">
    <location>
        <begin position="24"/>
        <end position="35"/>
    </location>
</feature>
<accession>A0ABR3PDC9</accession>
<comment type="caution">
    <text evidence="11">The sequence shown here is derived from an EMBL/GenBank/DDBJ whole genome shotgun (WGS) entry which is preliminary data.</text>
</comment>